<proteinExistence type="predicted"/>
<protein>
    <submittedName>
        <fullName evidence="3">Uncharacterized protein</fullName>
    </submittedName>
</protein>
<sequence>MFDPPFPPDRTPPHRLRCDVAVLGAGFGGSLIACCLRACGRSVALIDSGRLPRFALGETLTPYAAALLTALAERYRLNWLPPLLDPADGDRGGPGVRSGRHRGTVWAPVGPVGGNGGGEEAGAPLIVPAVGLGGALWHRGDVDAFAAARAVAADAVFFDRTALHSAERRSGGGYLLTGTRDERGVAPAGFVHKPDSPVRIEADFLIDAGPPGGTGRTDGDAGLAGLLGLPDGLSTLASRTRLTFAHLSALDPPNLPIADQNDPADEAIVHHVFADGWYRELRFADGTASVARSGLFEEPVPGVAGANGDGSNGAWADPFRLVGWGGLAERHGRSVHAAPETGPCSPGRFQRRVGRVAGADYALLPAAAAAIDPLHDTDLTHTAAAVLRLGDLLDSHWGRPSQAAALERYAATLDRELTRIDGLAAPAYAALGDWETFRLAVQLHDAAAADLSADEEGGEFLLAENADFTAAASDFAAGVGRRSAAELAAALRARLPHAADRFGVSA</sequence>
<dbReference type="PANTHER" id="PTHR43747">
    <property type="entry name" value="FAD-BINDING PROTEIN"/>
    <property type="match status" value="1"/>
</dbReference>
<dbReference type="InterPro" id="IPR050816">
    <property type="entry name" value="Flavin-dep_Halogenase_NPB"/>
</dbReference>
<dbReference type="GO" id="GO:0016491">
    <property type="term" value="F:oxidoreductase activity"/>
    <property type="evidence" value="ECO:0007669"/>
    <property type="project" value="UniProtKB-KW"/>
</dbReference>
<keyword evidence="1" id="KW-0560">Oxidoreductase</keyword>
<keyword evidence="4" id="KW-1185">Reference proteome</keyword>
<accession>A0A517P4X2</accession>
<dbReference type="OrthoDB" id="103324at2"/>
<gene>
    <name evidence="3" type="ORF">CA12_04690</name>
</gene>
<dbReference type="EMBL" id="CP036265">
    <property type="protein sequence ID" value="QDT14396.1"/>
    <property type="molecule type" value="Genomic_DNA"/>
</dbReference>
<dbReference type="AlphaFoldDB" id="A0A517P4X2"/>
<dbReference type="Gene3D" id="3.50.50.60">
    <property type="entry name" value="FAD/NAD(P)-binding domain"/>
    <property type="match status" value="1"/>
</dbReference>
<evidence type="ECO:0000313" key="3">
    <source>
        <dbReference type="EMBL" id="QDT14396.1"/>
    </source>
</evidence>
<reference evidence="3 4" key="1">
    <citation type="submission" date="2019-02" db="EMBL/GenBank/DDBJ databases">
        <title>Deep-cultivation of Planctomycetes and their phenomic and genomic characterization uncovers novel biology.</title>
        <authorList>
            <person name="Wiegand S."/>
            <person name="Jogler M."/>
            <person name="Boedeker C."/>
            <person name="Pinto D."/>
            <person name="Vollmers J."/>
            <person name="Rivas-Marin E."/>
            <person name="Kohn T."/>
            <person name="Peeters S.H."/>
            <person name="Heuer A."/>
            <person name="Rast P."/>
            <person name="Oberbeckmann S."/>
            <person name="Bunk B."/>
            <person name="Jeske O."/>
            <person name="Meyerdierks A."/>
            <person name="Storesund J.E."/>
            <person name="Kallscheuer N."/>
            <person name="Luecker S."/>
            <person name="Lage O.M."/>
            <person name="Pohl T."/>
            <person name="Merkel B.J."/>
            <person name="Hornburger P."/>
            <person name="Mueller R.-W."/>
            <person name="Bruemmer F."/>
            <person name="Labrenz M."/>
            <person name="Spormann A.M."/>
            <person name="Op den Camp H."/>
            <person name="Overmann J."/>
            <person name="Amann R."/>
            <person name="Jetten M.S.M."/>
            <person name="Mascher T."/>
            <person name="Medema M.H."/>
            <person name="Devos D.P."/>
            <person name="Kaster A.-K."/>
            <person name="Ovreas L."/>
            <person name="Rohde M."/>
            <person name="Galperin M.Y."/>
            <person name="Jogler C."/>
        </authorList>
    </citation>
    <scope>NUCLEOTIDE SEQUENCE [LARGE SCALE GENOMIC DNA]</scope>
    <source>
        <strain evidence="3 4">CA12</strain>
    </source>
</reference>
<feature type="region of interest" description="Disordered" evidence="2">
    <location>
        <begin position="88"/>
        <end position="107"/>
    </location>
</feature>
<dbReference type="KEGG" id="acaf:CA12_04690"/>
<evidence type="ECO:0000313" key="4">
    <source>
        <dbReference type="Proteomes" id="UP000318741"/>
    </source>
</evidence>
<evidence type="ECO:0000256" key="1">
    <source>
        <dbReference type="ARBA" id="ARBA00023002"/>
    </source>
</evidence>
<dbReference type="Proteomes" id="UP000318741">
    <property type="component" value="Chromosome"/>
</dbReference>
<dbReference type="InterPro" id="IPR036188">
    <property type="entry name" value="FAD/NAD-bd_sf"/>
</dbReference>
<dbReference type="PANTHER" id="PTHR43747:SF5">
    <property type="entry name" value="FAD-BINDING DOMAIN-CONTAINING PROTEIN"/>
    <property type="match status" value="1"/>
</dbReference>
<organism evidence="3 4">
    <name type="scientific">Alienimonas californiensis</name>
    <dbReference type="NCBI Taxonomy" id="2527989"/>
    <lineage>
        <taxon>Bacteria</taxon>
        <taxon>Pseudomonadati</taxon>
        <taxon>Planctomycetota</taxon>
        <taxon>Planctomycetia</taxon>
        <taxon>Planctomycetales</taxon>
        <taxon>Planctomycetaceae</taxon>
        <taxon>Alienimonas</taxon>
    </lineage>
</organism>
<dbReference type="RefSeq" id="WP_145357194.1">
    <property type="nucleotide sequence ID" value="NZ_CP036265.1"/>
</dbReference>
<dbReference type="SUPFAM" id="SSF51905">
    <property type="entry name" value="FAD/NAD(P)-binding domain"/>
    <property type="match status" value="1"/>
</dbReference>
<evidence type="ECO:0000256" key="2">
    <source>
        <dbReference type="SAM" id="MobiDB-lite"/>
    </source>
</evidence>
<name>A0A517P4X2_9PLAN</name>